<reference evidence="1" key="1">
    <citation type="journal article" date="2021" name="Proc. Natl. Acad. Sci. U.S.A.">
        <title>A Catalog of Tens of Thousands of Viruses from Human Metagenomes Reveals Hidden Associations with Chronic Diseases.</title>
        <authorList>
            <person name="Tisza M.J."/>
            <person name="Buck C.B."/>
        </authorList>
    </citation>
    <scope>NUCLEOTIDE SEQUENCE</scope>
    <source>
        <strain evidence="1">Ct5O42</strain>
    </source>
</reference>
<dbReference type="InterPro" id="IPR015947">
    <property type="entry name" value="PUA-like_sf"/>
</dbReference>
<dbReference type="EMBL" id="BK014723">
    <property type="protein sequence ID" value="DAD55314.1"/>
    <property type="molecule type" value="Genomic_DNA"/>
</dbReference>
<name>A0A8D9PDQ7_9CAUD</name>
<proteinExistence type="predicted"/>
<sequence length="172" mass="20372">MSKAVMISIRPKWCEKIARGEKTIEVRKTRPKKLKNPFKCYIYCTQGRDARRLRVSWGKVIGEFTCDGFWIGSPRNTNPIFCMAACMDGFDTEKYAKDKILYGWHIADLKIYDTPKELSEFWFPPEKYCEKELCGDCPYDQVADVNGEYEFDCEWRRPLNRPPQSWCYVEEM</sequence>
<organism evidence="1">
    <name type="scientific">Podoviridae sp. ct5O42</name>
    <dbReference type="NCBI Taxonomy" id="2826084"/>
    <lineage>
        <taxon>Viruses</taxon>
        <taxon>Duplodnaviria</taxon>
        <taxon>Heunggongvirae</taxon>
        <taxon>Uroviricota</taxon>
        <taxon>Caudoviricetes</taxon>
    </lineage>
</organism>
<protein>
    <recommendedName>
        <fullName evidence="2">ASCH domain-containing protein</fullName>
    </recommendedName>
</protein>
<accession>A0A8D9PDQ7</accession>
<evidence type="ECO:0008006" key="2">
    <source>
        <dbReference type="Google" id="ProtNLM"/>
    </source>
</evidence>
<evidence type="ECO:0000313" key="1">
    <source>
        <dbReference type="EMBL" id="DAD55314.1"/>
    </source>
</evidence>
<dbReference type="SUPFAM" id="SSF88697">
    <property type="entry name" value="PUA domain-like"/>
    <property type="match status" value="1"/>
</dbReference>
<dbReference type="Gene3D" id="2.30.130.30">
    <property type="entry name" value="Hypothetical protein"/>
    <property type="match status" value="1"/>
</dbReference>